<dbReference type="EMBL" id="LBTH01000009">
    <property type="protein sequence ID" value="KKQ36080.1"/>
    <property type="molecule type" value="Genomic_DNA"/>
</dbReference>
<name>A0A0G0HBY6_9BACT</name>
<evidence type="ECO:0000259" key="4">
    <source>
        <dbReference type="Pfam" id="PF07687"/>
    </source>
</evidence>
<comment type="caution">
    <text evidence="5">The sequence shown here is derived from an EMBL/GenBank/DDBJ whole genome shotgun (WGS) entry which is preliminary data.</text>
</comment>
<comment type="cofactor">
    <cofactor evidence="3">
        <name>a divalent metal cation</name>
        <dbReference type="ChEBI" id="CHEBI:60240"/>
    </cofactor>
    <text evidence="3">Binds 2 divalent metal cations per subunit.</text>
</comment>
<dbReference type="Pfam" id="PF07687">
    <property type="entry name" value="M20_dimer"/>
    <property type="match status" value="1"/>
</dbReference>
<evidence type="ECO:0000313" key="6">
    <source>
        <dbReference type="Proteomes" id="UP000034852"/>
    </source>
</evidence>
<proteinExistence type="predicted"/>
<evidence type="ECO:0000313" key="5">
    <source>
        <dbReference type="EMBL" id="KKQ36080.1"/>
    </source>
</evidence>
<dbReference type="Pfam" id="PF01546">
    <property type="entry name" value="Peptidase_M20"/>
    <property type="match status" value="1"/>
</dbReference>
<reference evidence="5 6" key="1">
    <citation type="journal article" date="2015" name="Nature">
        <title>rRNA introns, odd ribosomes, and small enigmatic genomes across a large radiation of phyla.</title>
        <authorList>
            <person name="Brown C.T."/>
            <person name="Hug L.A."/>
            <person name="Thomas B.C."/>
            <person name="Sharon I."/>
            <person name="Castelle C.J."/>
            <person name="Singh A."/>
            <person name="Wilkins M.J."/>
            <person name="Williams K.H."/>
            <person name="Banfield J.F."/>
        </authorList>
    </citation>
    <scope>NUCLEOTIDE SEQUENCE [LARGE SCALE GENOMIC DNA]</scope>
</reference>
<dbReference type="InterPro" id="IPR011650">
    <property type="entry name" value="Peptidase_M20_dimer"/>
</dbReference>
<accession>A0A0G0HBY6</accession>
<comment type="cofactor">
    <cofactor evidence="1">
        <name>Zn(2+)</name>
        <dbReference type="ChEBI" id="CHEBI:29105"/>
    </cofactor>
</comment>
<organism evidence="5 6">
    <name type="scientific">candidate division WS6 bacterium GW2011_GWA2_37_6</name>
    <dbReference type="NCBI Taxonomy" id="1619087"/>
    <lineage>
        <taxon>Bacteria</taxon>
        <taxon>Candidatus Dojkabacteria</taxon>
    </lineage>
</organism>
<feature type="binding site" evidence="3">
    <location>
        <position position="64"/>
    </location>
    <ligand>
        <name>Zn(2+)</name>
        <dbReference type="ChEBI" id="CHEBI:29105"/>
        <label>1</label>
    </ligand>
</feature>
<dbReference type="InterPro" id="IPR002933">
    <property type="entry name" value="Peptidase_M20"/>
</dbReference>
<keyword evidence="3" id="KW-0479">Metal-binding</keyword>
<dbReference type="PANTHER" id="PTHR42994">
    <property type="entry name" value="PEPTIDASE T"/>
    <property type="match status" value="1"/>
</dbReference>
<evidence type="ECO:0000256" key="1">
    <source>
        <dbReference type="ARBA" id="ARBA00001947"/>
    </source>
</evidence>
<protein>
    <recommendedName>
        <fullName evidence="4">Peptidase M20 dimerisation domain-containing protein</fullName>
    </recommendedName>
</protein>
<dbReference type="SUPFAM" id="SSF53187">
    <property type="entry name" value="Zn-dependent exopeptidases"/>
    <property type="match status" value="1"/>
</dbReference>
<gene>
    <name evidence="5" type="ORF">US52_C0009G0002</name>
</gene>
<feature type="domain" description="Peptidase M20 dimerisation" evidence="4">
    <location>
        <begin position="166"/>
        <end position="254"/>
    </location>
</feature>
<dbReference type="PANTHER" id="PTHR42994:SF2">
    <property type="entry name" value="PEPTIDASE"/>
    <property type="match status" value="1"/>
</dbReference>
<dbReference type="InterPro" id="IPR036264">
    <property type="entry name" value="Bact_exopeptidase_dim_dom"/>
</dbReference>
<evidence type="ECO:0000256" key="3">
    <source>
        <dbReference type="PIRSR" id="PIRSR001123-2"/>
    </source>
</evidence>
<evidence type="ECO:0000256" key="2">
    <source>
        <dbReference type="ARBA" id="ARBA00022833"/>
    </source>
</evidence>
<dbReference type="SUPFAM" id="SSF55031">
    <property type="entry name" value="Bacterial exopeptidase dimerisation domain"/>
    <property type="match status" value="1"/>
</dbReference>
<dbReference type="GO" id="GO:0046872">
    <property type="term" value="F:metal ion binding"/>
    <property type="evidence" value="ECO:0007669"/>
    <property type="project" value="UniProtKB-UniRule"/>
</dbReference>
<sequence length="353" mass="38896">MNYEIIKLFKQLAEIDSPSGEEGNVSKFVFDFLTDIGFKPEKLTAGMIYCQTSTNAPRKLFCAHMDTVEPGRGIEVIEKNGYIQSKGNTVLGADNKVAVAAILFALKQHKLANTMPDIELLFTVREETDSGIQQIPKGLIKSKTGFVFDLKDGLNEVALSEPYISDFVIKIYGKASHAARPEDGINALEILLGTKEELSLGRLGSETTFNIGIINGGDATNTVPGTLTLKGDIRSSDKNTFYTHQTKVEEIFNKCALTKGGKVSVEWIPYSFGYTHNLQGTAYNKIENIYTELDLKLDPIKSTGGSDAGFLNHIGIETFNLGYGVENIHTTEERIEIAKFIKLAQIVQFMMSE</sequence>
<keyword evidence="2" id="KW-0862">Zinc</keyword>
<dbReference type="Gene3D" id="3.30.70.360">
    <property type="match status" value="1"/>
</dbReference>
<dbReference type="Proteomes" id="UP000034852">
    <property type="component" value="Unassembled WGS sequence"/>
</dbReference>
<dbReference type="Gene3D" id="3.40.630.10">
    <property type="entry name" value="Zn peptidases"/>
    <property type="match status" value="1"/>
</dbReference>
<dbReference type="GO" id="GO:0004177">
    <property type="term" value="F:aminopeptidase activity"/>
    <property type="evidence" value="ECO:0007669"/>
    <property type="project" value="UniProtKB-UniRule"/>
</dbReference>
<dbReference type="AlphaFoldDB" id="A0A0G0HBY6"/>